<evidence type="ECO:0000313" key="2">
    <source>
        <dbReference type="Proteomes" id="UP000001221"/>
    </source>
</evidence>
<sequence length="1168" mass="124733">MTNLVHKELGGMEDLLFGEGKAQQVRNGQPIEVTRIKLLYLIRSDAELTGLDGSRFPFVLKVAQDGAEFFRYNGSAYVPVQTGVTPYAPTLGLHFVGIYNDLAELQDGIKRPTGNLQAIVLTPSEKYFHSVGGAWVELAPVGAFHPTYLGVYDTVQDLEVAEPTAPVNSLAIISKAFWYKEASGWTKLQTEDLQTLAKRLDSLSTAVQAVESNLTQKIAGIHVEDEHNNAFDDITDLHIKGGRLEDQQGQSVTLNVEPSVGVSTGQVLGSAFYKAPTLEFPGAVVSPRDNGNILTIYPDKRHSVNGLKVDSWAFDSSVFDVTQDPSGSLKVGVKSSTIAVSAGSDVYTGIATLDFVNCEVKDLGAGVLSITPSVAWYNADSTTPLTGDVTVLPPLQLHKAGAKLTLDVKHDAYEQKKAPGLLVYAAPGTYLVGKPSDTFDHTGAFFPDQKQVSDDEFILAAPNLKAYGFQEWDGLDPNVTGGDDALVCIFAGFRGEAETDGRIRIYAARLDQLGRPAGYLYDTNGHIVGVERSYKAGEVLHDPSSPLVAAAVCDFTAIEYVKFFVETTFENGVACLDPAAFPTGLLIQGLAANSATGDARQQFELDTGVQLSLSKRYLGLGRFDTSFILQHNMPDTAATSTVVLPDGFSTQILGNGARASVSSGILNLSDSGDIVAFAPTVTFDSEETRLLQNKLVHVTGSVCSTVNAVRVYAMYWTGIPDVTMPIITGYSNSNIEFDPDWHVITDQFIPEMITGQMTPIDLTFTVPQTSNNYAIVVATIEMQSPNNLQLHSLRVDVPSPFTGWYVGLPSITAEQHLMLSPLSATLVQDNQGYKALRYTINDTPNQPMPCGVQVSGKLKTDLDASVNTIAGSTARGGEGAIILGSDGITTVASTVRMYNEQGVPASAQFLWNNVQPNGTLVPIEDSRTDVLPLPGQSMLGRESALRTFRIDAKAGDKLALTVQGNNPDCAFLQSDSSSRPLLTVKLTQEATVTLPSSELVTGKGARVSFVAGGSEATQLLVADNTPMTISYNTIAMSSPSILVDAATGVFSFVDTAVGLLTVSAQVVRKTGGSGLANWAMFIEASSDNTTWTAVPGSARRVSLASQEANEYRVVDFTLPVQVAPGTYFRLRHVTDASAKQIGIVSIPAQGNVPSSAGVIVGFYCTTKG</sequence>
<dbReference type="Proteomes" id="UP000001221">
    <property type="component" value="Segment"/>
</dbReference>
<organism evidence="1 2">
    <name type="scientific">Edwardsiella phage IW-1</name>
    <dbReference type="NCBI Taxonomy" id="1244857"/>
    <lineage>
        <taxon>Viruses</taxon>
        <taxon>Duplodnaviria</taxon>
        <taxon>Heunggongvirae</taxon>
        <taxon>Uroviricota</taxon>
        <taxon>Caudoviricetes</taxon>
        <taxon>Kafunavirus</taxon>
        <taxon>Kafunavirus KF1</taxon>
    </lineage>
</organism>
<protein>
    <submittedName>
        <fullName evidence="1">Uncharacterized protein</fullName>
    </submittedName>
</protein>
<name>K4PYD1_9CAUD</name>
<reference evidence="1 2" key="1">
    <citation type="journal article" date="2013" name="Genome Announc.">
        <title>Complete Genome Sequences of Edwardsiella tarda-Lytic Bacteriophages KF-1 and IW-1.</title>
        <authorList>
            <person name="Yasuike M."/>
            <person name="Sugaya E."/>
            <person name="Nakamura Y."/>
            <person name="Shigenobu Y."/>
            <person name="Kawato Y."/>
            <person name="Kai W."/>
            <person name="Fujiwara A."/>
            <person name="Sano M."/>
            <person name="Kobayashi T."/>
            <person name="Nakai T."/>
        </authorList>
    </citation>
    <scope>NUCLEOTIDE SEQUENCE [LARGE SCALE GENOMIC DNA]</scope>
</reference>
<accession>K4PYD1</accession>
<proteinExistence type="predicted"/>
<evidence type="ECO:0000313" key="1">
    <source>
        <dbReference type="EMBL" id="BAM63140.1"/>
    </source>
</evidence>
<dbReference type="EMBL" id="AB757801">
    <property type="protein sequence ID" value="BAM63140.1"/>
    <property type="molecule type" value="Genomic_DNA"/>
</dbReference>